<keyword evidence="3" id="KW-1185">Reference proteome</keyword>
<dbReference type="InterPro" id="IPR036234">
    <property type="entry name" value="SA_I/II_PAC_V_sf"/>
</dbReference>
<dbReference type="SUPFAM" id="SSF74914">
    <property type="entry name" value="V-region of surface antigen I/II (SA I/II, PAC)"/>
    <property type="match status" value="1"/>
</dbReference>
<dbReference type="PATRIC" id="fig|1392007.3.peg.594"/>
<dbReference type="Gene3D" id="2.60.530.10">
    <property type="entry name" value="Major cell-surface adhesin PAc"/>
    <property type="match status" value="1"/>
</dbReference>
<evidence type="ECO:0000259" key="1">
    <source>
        <dbReference type="Pfam" id="PF08363"/>
    </source>
</evidence>
<proteinExistence type="predicted"/>
<protein>
    <submittedName>
        <fullName evidence="2">Glucan-binding protein C</fullName>
    </submittedName>
</protein>
<organism evidence="2 3">
    <name type="scientific">Ligilactobacillus equi DPC 6820</name>
    <dbReference type="NCBI Taxonomy" id="1392007"/>
    <lineage>
        <taxon>Bacteria</taxon>
        <taxon>Bacillati</taxon>
        <taxon>Bacillota</taxon>
        <taxon>Bacilli</taxon>
        <taxon>Lactobacillales</taxon>
        <taxon>Lactobacillaceae</taxon>
        <taxon>Ligilactobacillus</taxon>
    </lineage>
</organism>
<sequence length="296" mass="32531">MVQQALRLASENKANVSFKILNNNVSVSDENDKLISFQAVGAQGKNIDGDLLQVTYTNLTNSSYNGTPITKIVLTFKNSKIYGNPTDSKNFLHVYKNPYQGFLHATQIEVAYNFYDETGKLIDFSGQNNAWLSVNSLNSWDVGSRGLTSEAVKGASGVEGYQLKDSSIVIHDNGWAYSDNDNYAEGAKKFAKDVQHNGDVRYESGWDWMESPNFYYGSVLYSLKSSTPTLEFGMHYSTTEGLIANTGKESKDSSYYGGGAWAAFATLIPTSPGPKAPSVTYSLNDVTAKNPLFQKK</sequence>
<gene>
    <name evidence="2" type="ORF">LEQ_0458</name>
</gene>
<reference evidence="2 3" key="1">
    <citation type="journal article" date="2014" name="Genome Announc.">
        <title>The Genome of the Predominant Equine Lactobacillus Species, Lactobacillus equi, Is Reflective of Its Lifestyle Adaptations to an Herbivorous Host.</title>
        <authorList>
            <person name="O'Donnell M.M."/>
            <person name="Harris H.M."/>
            <person name="O'Toole P.W."/>
            <person name="Ross R.P."/>
        </authorList>
    </citation>
    <scope>NUCLEOTIDE SEQUENCE [LARGE SCALE GENOMIC DNA]</scope>
    <source>
        <strain evidence="2 3">DPC 6820</strain>
    </source>
</reference>
<dbReference type="InterPro" id="IPR013574">
    <property type="entry name" value="Glucan-bd_C/Surface_Ag-I/II_V"/>
</dbReference>
<evidence type="ECO:0000313" key="2">
    <source>
        <dbReference type="EMBL" id="ETA74593.1"/>
    </source>
</evidence>
<dbReference type="Pfam" id="PF08363">
    <property type="entry name" value="GbpC"/>
    <property type="match status" value="1"/>
</dbReference>
<dbReference type="EMBL" id="AWWH01000066">
    <property type="protein sequence ID" value="ETA74593.1"/>
    <property type="molecule type" value="Genomic_DNA"/>
</dbReference>
<feature type="domain" description="Glucan-binding protein C/Surface antigen I/II V-domain" evidence="1">
    <location>
        <begin position="49"/>
        <end position="238"/>
    </location>
</feature>
<accession>V7HZG0</accession>
<dbReference type="AlphaFoldDB" id="V7HZG0"/>
<name>V7HZG0_9LACO</name>
<comment type="caution">
    <text evidence="2">The sequence shown here is derived from an EMBL/GenBank/DDBJ whole genome shotgun (WGS) entry which is preliminary data.</text>
</comment>
<dbReference type="Proteomes" id="UP000018559">
    <property type="component" value="Unassembled WGS sequence"/>
</dbReference>
<evidence type="ECO:0000313" key="3">
    <source>
        <dbReference type="Proteomes" id="UP000018559"/>
    </source>
</evidence>
<dbReference type="RefSeq" id="WP_023859308.1">
    <property type="nucleotide sequence ID" value="NZ_AWWH01000066.1"/>
</dbReference>